<proteinExistence type="predicted"/>
<dbReference type="KEGG" id="mls:MSLAZ_3088"/>
<evidence type="ECO:0000313" key="4">
    <source>
        <dbReference type="Proteomes" id="UP000033072"/>
    </source>
</evidence>
<dbReference type="AlphaFoldDB" id="A0A0E3S5G0"/>
<keyword evidence="1" id="KW-1133">Transmembrane helix</keyword>
<dbReference type="InterPro" id="IPR021309">
    <property type="entry name" value="YgaP-like_TM"/>
</dbReference>
<keyword evidence="1" id="KW-0472">Membrane</keyword>
<dbReference type="HOGENOM" id="CLU_176022_0_0_2"/>
<dbReference type="Pfam" id="PF11127">
    <property type="entry name" value="YgaP-like_TM"/>
    <property type="match status" value="1"/>
</dbReference>
<feature type="domain" description="Inner membrane protein YgaP-like transmembrane" evidence="2">
    <location>
        <begin position="9"/>
        <end position="75"/>
    </location>
</feature>
<keyword evidence="1" id="KW-0812">Transmembrane</keyword>
<feature type="transmembrane region" description="Helical" evidence="1">
    <location>
        <begin position="17"/>
        <end position="36"/>
    </location>
</feature>
<organism evidence="3 4">
    <name type="scientific">Methanosarcina lacustris Z-7289</name>
    <dbReference type="NCBI Taxonomy" id="1434111"/>
    <lineage>
        <taxon>Archaea</taxon>
        <taxon>Methanobacteriati</taxon>
        <taxon>Methanobacteriota</taxon>
        <taxon>Stenosarchaea group</taxon>
        <taxon>Methanomicrobia</taxon>
        <taxon>Methanosarcinales</taxon>
        <taxon>Methanosarcinaceae</taxon>
        <taxon>Methanosarcina</taxon>
    </lineage>
</organism>
<dbReference type="STRING" id="1434111.MSLAZ_3088"/>
<evidence type="ECO:0000256" key="1">
    <source>
        <dbReference type="SAM" id="Phobius"/>
    </source>
</evidence>
<gene>
    <name evidence="3" type="ORF">MSLAZ_3088</name>
</gene>
<accession>A0A0E3S5G0</accession>
<protein>
    <recommendedName>
        <fullName evidence="2">Inner membrane protein YgaP-like transmembrane domain-containing protein</fullName>
    </recommendedName>
</protein>
<dbReference type="OrthoDB" id="134799at2157"/>
<evidence type="ECO:0000313" key="3">
    <source>
        <dbReference type="EMBL" id="AKB76349.1"/>
    </source>
</evidence>
<keyword evidence="4" id="KW-1185">Reference proteome</keyword>
<reference evidence="3 4" key="1">
    <citation type="submission" date="2014-07" db="EMBL/GenBank/DDBJ databases">
        <title>Methanogenic archaea and the global carbon cycle.</title>
        <authorList>
            <person name="Henriksen J.R."/>
            <person name="Luke J."/>
            <person name="Reinhart S."/>
            <person name="Benedict M.N."/>
            <person name="Youngblut N.D."/>
            <person name="Metcalf M.E."/>
            <person name="Whitaker R.J."/>
            <person name="Metcalf W.W."/>
        </authorList>
    </citation>
    <scope>NUCLEOTIDE SEQUENCE [LARGE SCALE GENOMIC DNA]</scope>
    <source>
        <strain evidence="3 4">Z-7289</strain>
    </source>
</reference>
<evidence type="ECO:0000259" key="2">
    <source>
        <dbReference type="Pfam" id="PF11127"/>
    </source>
</evidence>
<feature type="transmembrane region" description="Helical" evidence="1">
    <location>
        <begin position="43"/>
        <end position="66"/>
    </location>
</feature>
<sequence>MDLKKLFLEENVGGFDLILRTLLGVLGITALAMNLIKSSPLKWIVALIAFTGLFTSIIRHCTPYVILGINTAKKK</sequence>
<dbReference type="EMBL" id="CP009515">
    <property type="protein sequence ID" value="AKB76349.1"/>
    <property type="molecule type" value="Genomic_DNA"/>
</dbReference>
<dbReference type="PATRIC" id="fig|1434111.4.peg.4072"/>
<dbReference type="Proteomes" id="UP000033072">
    <property type="component" value="Chromosome"/>
</dbReference>
<dbReference type="RefSeq" id="WP_048128524.1">
    <property type="nucleotide sequence ID" value="NZ_CP009515.1"/>
</dbReference>
<dbReference type="GeneID" id="24807965"/>
<name>A0A0E3S5G0_9EURY</name>